<sequence>MASSSSCGNYEVFLNFRGEDTRKSFTCYLYDKLYEGKKIKTFIDDEGLRRGDEISPALLYAIQGSKISVVIFSKDYASSKWCLNELVKILECKNTNGQIIIPVFYGVSPSDVRHQNGTFGDRFDELKKQFKDKPEMVQKWRDALTETSHLAGHESTKFRLDAQLVNKIVEDVLKKLEKITVSTDSSNGLVGLNSRIEQIKPFLCMDLWDTVQIVGIWGTGGIGKTTLAEAIFDQFSGEFDGKYFAKNVRRKSETEGGLEDLQKEMLSTILSEKLEVAGPNIPQFTKGRVRRMKVLIVLDDVNKDEQLEGLIGGLDQYGPGSRIVVTTRDKRVLEKFGVEKIYRVNGLRLDEAFEHFCNFAFKENHCPEDLNRHSRRFVKYAKGNPLVLKVLGSSLYLKRKSHWENVLDDLNRICESDIHNIYEILKISFYELTPRVQSIFLDIACFFEGGDKDFLARILDDSESDGLDVLIDKSLISISGDSLQMHDILQEMGRQIVRQESEKEPGKRSRLWDPKEIRRVLKHNKGTDAIEGIFLDLSKIKRINLDPGAFTNMSNMRLLKFYGIEKLPSMSIEEHLSYSKVQLPNGLDYLPKKLRYLHWDTYPLRTLPSNFKPKNLVALNLSCSKVEQLWEGEKEAFKLKSINLSHSQHFIKMPGPFETPNVETYLLDYTNLACVPSSIQNFKYLSALSFEGCKSLRSFPSNLHFVCPVTINFSYCVNLIEFPLISGKVTSLNLSKSAIEEVPSSIECLTDLKKLNLKYCKRLKRISTRFCKLRSLVDLFLNGCVNLERFPEILEKMEHLERINLNKTAITELPSSFENLPGLEELFVEDCSKLDKLPDNIGNLKCLFIISAVGSAISQLPSSSVAYSNRLGVLYFSRCKGLVSLPRSFLLGLAYLGHLDMRNCAVMEIPQEIACLSSLTTLNLSGNSFESLPASIKQLSQLRSLHLEGCKMLQSLPELPLCLESLDLTGCNMLRSLPELPLCLHSLNATNCNRLQSLPEIPSCLQELDASVLEKLSKPSPDLCEWHPEYRLSQPIYFRFTNCLKLDGKANNKILADSLRMAIAASLRRGKTIDEVSNSLSCLLCPSLLYLKSWFSFDNFLFLNVVSQKLSELRRSQIVLPGSKIPDWFSNQSSGSSIRIQLPPHSFCRNLIGFAFCAVLDFKQLYSDRFRNVYVGCRSDLEIKTLSETKHVHLSFDSHSIEDLIDSDHVILGFKPCLNVGFPDGYHHTTVSLKFFNECCRNLKVQKGQKIKRCGVCPVYANPSEIKANTFTLNFATEVWKLDDLPSASGTAASEFDSSSDEGELYYSFDEEELEPSPKRICRADQINTS</sequence>
<keyword evidence="2" id="KW-1185">Reference proteome</keyword>
<name>A0ACB8MAH7_CITSI</name>
<gene>
    <name evidence="1" type="ORF">KPL71_009105</name>
</gene>
<accession>A0ACB8MAH7</accession>
<proteinExistence type="predicted"/>
<comment type="caution">
    <text evidence="1">The sequence shown here is derived from an EMBL/GenBank/DDBJ whole genome shotgun (WGS) entry which is preliminary data.</text>
</comment>
<evidence type="ECO:0000313" key="2">
    <source>
        <dbReference type="Proteomes" id="UP000829398"/>
    </source>
</evidence>
<protein>
    <submittedName>
        <fullName evidence="1">ADP-ribosyl cyclase/cyclic ADP-ribose hydrolase</fullName>
    </submittedName>
</protein>
<evidence type="ECO:0000313" key="1">
    <source>
        <dbReference type="EMBL" id="KAH9782882.1"/>
    </source>
</evidence>
<organism evidence="1 2">
    <name type="scientific">Citrus sinensis</name>
    <name type="common">Sweet orange</name>
    <name type="synonym">Citrus aurantium var. sinensis</name>
    <dbReference type="NCBI Taxonomy" id="2711"/>
    <lineage>
        <taxon>Eukaryota</taxon>
        <taxon>Viridiplantae</taxon>
        <taxon>Streptophyta</taxon>
        <taxon>Embryophyta</taxon>
        <taxon>Tracheophyta</taxon>
        <taxon>Spermatophyta</taxon>
        <taxon>Magnoliopsida</taxon>
        <taxon>eudicotyledons</taxon>
        <taxon>Gunneridae</taxon>
        <taxon>Pentapetalae</taxon>
        <taxon>rosids</taxon>
        <taxon>malvids</taxon>
        <taxon>Sapindales</taxon>
        <taxon>Rutaceae</taxon>
        <taxon>Aurantioideae</taxon>
        <taxon>Citrus</taxon>
    </lineage>
</organism>
<dbReference type="EMBL" id="CM039172">
    <property type="protein sequence ID" value="KAH9782882.1"/>
    <property type="molecule type" value="Genomic_DNA"/>
</dbReference>
<dbReference type="Proteomes" id="UP000829398">
    <property type="component" value="Chromosome 3"/>
</dbReference>
<keyword evidence="1" id="KW-0378">Hydrolase</keyword>
<reference evidence="2" key="1">
    <citation type="journal article" date="2023" name="Hortic. Res.">
        <title>A chromosome-level phased genome enabling allele-level studies in sweet orange: a case study on citrus Huanglongbing tolerance.</title>
        <authorList>
            <person name="Wu B."/>
            <person name="Yu Q."/>
            <person name="Deng Z."/>
            <person name="Duan Y."/>
            <person name="Luo F."/>
            <person name="Gmitter F. Jr."/>
        </authorList>
    </citation>
    <scope>NUCLEOTIDE SEQUENCE [LARGE SCALE GENOMIC DNA]</scope>
    <source>
        <strain evidence="2">cv. Valencia</strain>
    </source>
</reference>